<dbReference type="EMBL" id="DRLF01000093">
    <property type="protein sequence ID" value="HEC05665.1"/>
    <property type="molecule type" value="Genomic_DNA"/>
</dbReference>
<dbReference type="PIRSF" id="PIRSF037714">
    <property type="entry name" value="TolR"/>
    <property type="match status" value="1"/>
</dbReference>
<feature type="transmembrane region" description="Helical" evidence="8">
    <location>
        <begin position="399"/>
        <end position="420"/>
    </location>
</feature>
<protein>
    <submittedName>
        <fullName evidence="11">MotA/TolQ/ExbB proton channel family protein</fullName>
    </submittedName>
</protein>
<comment type="similarity">
    <text evidence="6">Belongs to the exbB/tolQ family.</text>
</comment>
<keyword evidence="6" id="KW-0653">Protein transport</keyword>
<feature type="signal peptide" evidence="9">
    <location>
        <begin position="1"/>
        <end position="22"/>
    </location>
</feature>
<dbReference type="PANTHER" id="PTHR30625:SF11">
    <property type="entry name" value="MOTA_TOLQ_EXBB PROTON CHANNEL DOMAIN-CONTAINING PROTEIN"/>
    <property type="match status" value="1"/>
</dbReference>
<feature type="transmembrane region" description="Helical" evidence="8">
    <location>
        <begin position="270"/>
        <end position="290"/>
    </location>
</feature>
<name>A0A831RVL8_9GAMM</name>
<keyword evidence="5 8" id="KW-0472">Membrane</keyword>
<gene>
    <name evidence="11" type="ORF">ENJ12_02355</name>
</gene>
<evidence type="ECO:0000256" key="4">
    <source>
        <dbReference type="ARBA" id="ARBA00022989"/>
    </source>
</evidence>
<evidence type="ECO:0000313" key="11">
    <source>
        <dbReference type="EMBL" id="HEC05665.1"/>
    </source>
</evidence>
<feature type="transmembrane region" description="Helical" evidence="8">
    <location>
        <begin position="357"/>
        <end position="379"/>
    </location>
</feature>
<evidence type="ECO:0000256" key="7">
    <source>
        <dbReference type="SAM" id="Coils"/>
    </source>
</evidence>
<dbReference type="GO" id="GO:0005886">
    <property type="term" value="C:plasma membrane"/>
    <property type="evidence" value="ECO:0007669"/>
    <property type="project" value="UniProtKB-SubCell"/>
</dbReference>
<evidence type="ECO:0000256" key="1">
    <source>
        <dbReference type="ARBA" id="ARBA00004651"/>
    </source>
</evidence>
<keyword evidence="3 8" id="KW-0812">Transmembrane</keyword>
<feature type="coiled-coil region" evidence="7">
    <location>
        <begin position="26"/>
        <end position="103"/>
    </location>
</feature>
<keyword evidence="9" id="KW-0732">Signal</keyword>
<feature type="domain" description="MotA/TolQ/ExbB proton channel" evidence="10">
    <location>
        <begin position="312"/>
        <end position="432"/>
    </location>
</feature>
<comment type="subcellular location">
    <subcellularLocation>
        <location evidence="1">Cell membrane</location>
        <topology evidence="1">Multi-pass membrane protein</topology>
    </subcellularLocation>
    <subcellularLocation>
        <location evidence="6">Membrane</location>
        <topology evidence="6">Multi-pass membrane protein</topology>
    </subcellularLocation>
</comment>
<keyword evidence="2" id="KW-1003">Cell membrane</keyword>
<evidence type="ECO:0000259" key="10">
    <source>
        <dbReference type="Pfam" id="PF01618"/>
    </source>
</evidence>
<evidence type="ECO:0000256" key="8">
    <source>
        <dbReference type="SAM" id="Phobius"/>
    </source>
</evidence>
<accession>A0A831RVL8</accession>
<proteinExistence type="inferred from homology"/>
<dbReference type="Proteomes" id="UP000886339">
    <property type="component" value="Unassembled WGS sequence"/>
</dbReference>
<reference evidence="11" key="1">
    <citation type="journal article" date="2020" name="mSystems">
        <title>Genome- and Community-Level Interaction Insights into Carbon Utilization and Element Cycling Functions of Hydrothermarchaeota in Hydrothermal Sediment.</title>
        <authorList>
            <person name="Zhou Z."/>
            <person name="Liu Y."/>
            <person name="Xu W."/>
            <person name="Pan J."/>
            <person name="Luo Z.H."/>
            <person name="Li M."/>
        </authorList>
    </citation>
    <scope>NUCLEOTIDE SEQUENCE [LARGE SCALE GENOMIC DNA]</scope>
    <source>
        <strain evidence="11">HyVt-458</strain>
    </source>
</reference>
<dbReference type="Pfam" id="PF01618">
    <property type="entry name" value="MotA_ExbB"/>
    <property type="match status" value="1"/>
</dbReference>
<keyword evidence="6" id="KW-0813">Transport</keyword>
<evidence type="ECO:0000256" key="2">
    <source>
        <dbReference type="ARBA" id="ARBA00022475"/>
    </source>
</evidence>
<dbReference type="InterPro" id="IPR002898">
    <property type="entry name" value="MotA_ExbB_proton_chnl"/>
</dbReference>
<evidence type="ECO:0000256" key="5">
    <source>
        <dbReference type="ARBA" id="ARBA00023136"/>
    </source>
</evidence>
<dbReference type="PANTHER" id="PTHR30625">
    <property type="entry name" value="PROTEIN TOLQ"/>
    <property type="match status" value="1"/>
</dbReference>
<feature type="chain" id="PRO_5032744237" evidence="9">
    <location>
        <begin position="23"/>
        <end position="448"/>
    </location>
</feature>
<sequence length="448" mass="49216">MKKTRMILVLLFAALFSTTAFSAQSLDSLLKEVKQAKAEEARMNKQREAEFLKDKKKQAQLLANAKAKLAAEKARGEQLKKQFDENEQKLAEAEETLERRQGNLGELFGVVRQVAGDVAGVLDASLVSAQYPGRTKELVRMSNEKKLPSIPELEELWYQMQHEMTESGKVVKYKDAVVAVDGTESQQEVVRVGVFNAVSNGKFLRYLTETDQLIILPRQPAARFTRLAKGLQEATSGIVPMAVDPSRGSILNLLVQAPDLKERVAQGKEVGYIIIGLAIFGFLLALYRFIALGITSLKVRSQLKHADTPKKNNPLGRVLLSWYDNKDADLETLERKVDEAVIKEVPKLQRGLSILKILAVIAPLLGLLGTVTGMIQTFQSITLFGTGDPKLMAGGISQALITTVLGLMAAIPLTFLHALVSARSKALVQVLEEQSAGIIARHAEKLHS</sequence>
<evidence type="ECO:0000256" key="3">
    <source>
        <dbReference type="ARBA" id="ARBA00022692"/>
    </source>
</evidence>
<dbReference type="InterPro" id="IPR017270">
    <property type="entry name" value="MotA/TolQ/ExbB-rel"/>
</dbReference>
<dbReference type="AlphaFoldDB" id="A0A831RVL8"/>
<dbReference type="InterPro" id="IPR050790">
    <property type="entry name" value="ExbB/TolQ_transport"/>
</dbReference>
<evidence type="ECO:0000256" key="9">
    <source>
        <dbReference type="SAM" id="SignalP"/>
    </source>
</evidence>
<keyword evidence="4 8" id="KW-1133">Transmembrane helix</keyword>
<evidence type="ECO:0000256" key="6">
    <source>
        <dbReference type="RuleBase" id="RU004057"/>
    </source>
</evidence>
<organism evidence="11">
    <name type="scientific">Thiolapillus brandeum</name>
    <dbReference type="NCBI Taxonomy" id="1076588"/>
    <lineage>
        <taxon>Bacteria</taxon>
        <taxon>Pseudomonadati</taxon>
        <taxon>Pseudomonadota</taxon>
        <taxon>Gammaproteobacteria</taxon>
        <taxon>Chromatiales</taxon>
        <taxon>Sedimenticolaceae</taxon>
        <taxon>Thiolapillus</taxon>
    </lineage>
</organism>
<comment type="caution">
    <text evidence="11">The sequence shown here is derived from an EMBL/GenBank/DDBJ whole genome shotgun (WGS) entry which is preliminary data.</text>
</comment>
<dbReference type="GO" id="GO:0017038">
    <property type="term" value="P:protein import"/>
    <property type="evidence" value="ECO:0007669"/>
    <property type="project" value="TreeGrafter"/>
</dbReference>
<keyword evidence="7" id="KW-0175">Coiled coil</keyword>